<evidence type="ECO:0000259" key="12">
    <source>
        <dbReference type="PROSITE" id="PS50928"/>
    </source>
</evidence>
<evidence type="ECO:0000256" key="10">
    <source>
        <dbReference type="ARBA" id="ARBA00041109"/>
    </source>
</evidence>
<evidence type="ECO:0000256" key="5">
    <source>
        <dbReference type="ARBA" id="ARBA00022475"/>
    </source>
</evidence>
<feature type="domain" description="ABC transmembrane type-1" evidence="12">
    <location>
        <begin position="74"/>
        <end position="275"/>
    </location>
</feature>
<comment type="function">
    <text evidence="1">Part of the ABC transporter complex MalEFGK involved in maltose/maltodextrin import. Probably responsible for the translocation of the substrate across the membrane.</text>
</comment>
<dbReference type="Proteomes" id="UP000778951">
    <property type="component" value="Unassembled WGS sequence"/>
</dbReference>
<dbReference type="GO" id="GO:0015423">
    <property type="term" value="F:ABC-type maltose transporter activity"/>
    <property type="evidence" value="ECO:0007669"/>
    <property type="project" value="TreeGrafter"/>
</dbReference>
<dbReference type="PANTHER" id="PTHR32243">
    <property type="entry name" value="MALTOSE TRANSPORT SYSTEM PERMEASE-RELATED"/>
    <property type="match status" value="1"/>
</dbReference>
<dbReference type="PROSITE" id="PS50928">
    <property type="entry name" value="ABC_TM1"/>
    <property type="match status" value="1"/>
</dbReference>
<reference evidence="13" key="1">
    <citation type="submission" date="2020-03" db="EMBL/GenBank/DDBJ databases">
        <title>Spirochaetal bacteria isolated from arthropods constitute a novel genus Entomospira genus novum within the order Spirochaetales.</title>
        <authorList>
            <person name="Grana-Miraglia L."/>
            <person name="Sikutova S."/>
            <person name="Fingerle V."/>
            <person name="Sing A."/>
            <person name="Castillo-Ramirez S."/>
            <person name="Margos G."/>
            <person name="Rudolf I."/>
        </authorList>
    </citation>
    <scope>NUCLEOTIDE SEQUENCE</scope>
    <source>
        <strain evidence="13">BR149</strain>
    </source>
</reference>
<comment type="caution">
    <text evidence="13">The sequence shown here is derived from an EMBL/GenBank/DDBJ whole genome shotgun (WGS) entry which is preliminary data.</text>
</comment>
<sequence length="290" mass="32014">MINKFKLMKWGGIIVSYAILLFMTILILFPLFITVMSAFNAQNTLFSTKIIPENFTWTGNFKHLNEQTAYWSWYRNTFFTSLASMFGSLIIVTISGFIYSRYRYRTRKPALISLLIIQIIPSGSALIALYAIASSIGIYQSANPVLATYIFMSFVYITGGTTMNSIIMKGYYDSIPRDLDESAKIDGASHIQIFKDILLPLVVPMIIVLGIFSFLAPVGDVIMPNFLLASLHSKDTTLALGLKSLVTDFKNSTPNVFAAGAILAALPPVVLFFVFQKYIVGGLTAGGVKG</sequence>
<evidence type="ECO:0000256" key="7">
    <source>
        <dbReference type="ARBA" id="ARBA00022692"/>
    </source>
</evidence>
<feature type="transmembrane region" description="Helical" evidence="11">
    <location>
        <begin position="256"/>
        <end position="275"/>
    </location>
</feature>
<evidence type="ECO:0000256" key="6">
    <source>
        <dbReference type="ARBA" id="ARBA00022597"/>
    </source>
</evidence>
<dbReference type="Gene3D" id="1.10.3720.10">
    <property type="entry name" value="MetI-like"/>
    <property type="match status" value="1"/>
</dbReference>
<dbReference type="SUPFAM" id="SSF161098">
    <property type="entry name" value="MetI-like"/>
    <property type="match status" value="1"/>
</dbReference>
<evidence type="ECO:0000256" key="9">
    <source>
        <dbReference type="ARBA" id="ARBA00023136"/>
    </source>
</evidence>
<keyword evidence="9 11" id="KW-0472">Membrane</keyword>
<evidence type="ECO:0000256" key="3">
    <source>
        <dbReference type="ARBA" id="ARBA00009047"/>
    </source>
</evidence>
<accession>A0A968GJZ7</accession>
<evidence type="ECO:0000313" key="13">
    <source>
        <dbReference type="EMBL" id="NIZ70095.1"/>
    </source>
</evidence>
<evidence type="ECO:0000256" key="2">
    <source>
        <dbReference type="ARBA" id="ARBA00004651"/>
    </source>
</evidence>
<evidence type="ECO:0000256" key="8">
    <source>
        <dbReference type="ARBA" id="ARBA00022989"/>
    </source>
</evidence>
<dbReference type="AlphaFoldDB" id="A0A968GJZ7"/>
<keyword evidence="4 11" id="KW-0813">Transport</keyword>
<feature type="transmembrane region" description="Helical" evidence="11">
    <location>
        <begin position="12"/>
        <end position="39"/>
    </location>
</feature>
<evidence type="ECO:0000256" key="1">
    <source>
        <dbReference type="ARBA" id="ARBA00002264"/>
    </source>
</evidence>
<dbReference type="InterPro" id="IPR035906">
    <property type="entry name" value="MetI-like_sf"/>
</dbReference>
<feature type="transmembrane region" description="Helical" evidence="11">
    <location>
        <begin position="111"/>
        <end position="133"/>
    </location>
</feature>
<dbReference type="Pfam" id="PF00528">
    <property type="entry name" value="BPD_transp_1"/>
    <property type="match status" value="1"/>
</dbReference>
<dbReference type="EMBL" id="JAATLM010000001">
    <property type="protein sequence ID" value="NIZ70095.1"/>
    <property type="molecule type" value="Genomic_DNA"/>
</dbReference>
<dbReference type="GO" id="GO:0005886">
    <property type="term" value="C:plasma membrane"/>
    <property type="evidence" value="ECO:0007669"/>
    <property type="project" value="UniProtKB-SubCell"/>
</dbReference>
<feature type="transmembrane region" description="Helical" evidence="11">
    <location>
        <begin position="197"/>
        <end position="218"/>
    </location>
</feature>
<name>A0A968GJZ7_9SPIO</name>
<evidence type="ECO:0000256" key="11">
    <source>
        <dbReference type="RuleBase" id="RU363032"/>
    </source>
</evidence>
<comment type="similarity">
    <text evidence="3">Belongs to the binding-protein-dependent transport system permease family. MalFG subfamily.</text>
</comment>
<organism evidence="13 14">
    <name type="scientific">Entomospira culicis</name>
    <dbReference type="NCBI Taxonomy" id="2719989"/>
    <lineage>
        <taxon>Bacteria</taxon>
        <taxon>Pseudomonadati</taxon>
        <taxon>Spirochaetota</taxon>
        <taxon>Spirochaetia</taxon>
        <taxon>Spirochaetales</taxon>
        <taxon>Spirochaetaceae</taxon>
        <taxon>Entomospira</taxon>
    </lineage>
</organism>
<comment type="subcellular location">
    <subcellularLocation>
        <location evidence="2 11">Cell membrane</location>
        <topology evidence="2 11">Multi-pass membrane protein</topology>
    </subcellularLocation>
</comment>
<evidence type="ECO:0000256" key="4">
    <source>
        <dbReference type="ARBA" id="ARBA00022448"/>
    </source>
</evidence>
<dbReference type="CDD" id="cd06261">
    <property type="entry name" value="TM_PBP2"/>
    <property type="match status" value="1"/>
</dbReference>
<keyword evidence="14" id="KW-1185">Reference proteome</keyword>
<proteinExistence type="inferred from homology"/>
<keyword evidence="6" id="KW-0762">Sugar transport</keyword>
<dbReference type="RefSeq" id="WP_167696208.1">
    <property type="nucleotide sequence ID" value="NZ_CP118181.1"/>
</dbReference>
<dbReference type="InterPro" id="IPR000515">
    <property type="entry name" value="MetI-like"/>
</dbReference>
<evidence type="ECO:0000313" key="14">
    <source>
        <dbReference type="Proteomes" id="UP000778951"/>
    </source>
</evidence>
<keyword evidence="7 11" id="KW-0812">Transmembrane</keyword>
<feature type="transmembrane region" description="Helical" evidence="11">
    <location>
        <begin position="145"/>
        <end position="167"/>
    </location>
</feature>
<gene>
    <name evidence="13" type="ORF">HCT48_07730</name>
</gene>
<keyword evidence="5" id="KW-1003">Cell membrane</keyword>
<dbReference type="InterPro" id="IPR050901">
    <property type="entry name" value="BP-dep_ABC_trans_perm"/>
</dbReference>
<feature type="transmembrane region" description="Helical" evidence="11">
    <location>
        <begin position="78"/>
        <end position="99"/>
    </location>
</feature>
<protein>
    <recommendedName>
        <fullName evidence="10">Maltose/maltodextrin transport system permease protein MalG</fullName>
    </recommendedName>
</protein>
<keyword evidence="8 11" id="KW-1133">Transmembrane helix</keyword>
<dbReference type="GO" id="GO:0042956">
    <property type="term" value="P:maltodextrin transmembrane transport"/>
    <property type="evidence" value="ECO:0007669"/>
    <property type="project" value="TreeGrafter"/>
</dbReference>
<dbReference type="PANTHER" id="PTHR32243:SF50">
    <property type="entry name" value="MALTOSE_MALTODEXTRIN TRANSPORT SYSTEM PERMEASE PROTEIN MALG"/>
    <property type="match status" value="1"/>
</dbReference>